<keyword evidence="6" id="KW-0520">NAD</keyword>
<dbReference type="PANTHER" id="PTHR11383:SF3">
    <property type="entry name" value="NAD(P)H PYROPHOSPHATASE NUDT13, MITOCHONDRIAL"/>
    <property type="match status" value="1"/>
</dbReference>
<dbReference type="CDD" id="cd03429">
    <property type="entry name" value="NUDIX_NADH_pyrophosphatase_Nudt13"/>
    <property type="match status" value="1"/>
</dbReference>
<dbReference type="Pfam" id="PF00293">
    <property type="entry name" value="NUDIX"/>
    <property type="match status" value="1"/>
</dbReference>
<name>A0A7R9B526_TIMSH</name>
<evidence type="ECO:0000256" key="5">
    <source>
        <dbReference type="ARBA" id="ARBA00022842"/>
    </source>
</evidence>
<dbReference type="PANTHER" id="PTHR11383">
    <property type="entry name" value="NUCLEOSIDE DIPHOSPHATE-LINKED MOIETY X MOTIF 13"/>
    <property type="match status" value="1"/>
</dbReference>
<evidence type="ECO:0000259" key="7">
    <source>
        <dbReference type="PROSITE" id="PS51462"/>
    </source>
</evidence>
<evidence type="ECO:0000313" key="8">
    <source>
        <dbReference type="EMBL" id="CAD7266333.1"/>
    </source>
</evidence>
<evidence type="ECO:0000256" key="2">
    <source>
        <dbReference type="ARBA" id="ARBA00012381"/>
    </source>
</evidence>
<dbReference type="NCBIfam" id="NF001299">
    <property type="entry name" value="PRK00241.1"/>
    <property type="match status" value="1"/>
</dbReference>
<dbReference type="InterPro" id="IPR015797">
    <property type="entry name" value="NUDIX_hydrolase-like_dom_sf"/>
</dbReference>
<sequence>MAALLAYKNLNRQALNYLSNSSRQMSSNGNSYVKQARLLQKLKYNNEFPKYCYGEGDYLLLTETQVFVSFADKASNHQITWVPFNGLTKFLPDLAEQAVLLQVVREKCLFALDVTSLSKNIQNQVEKKLSGKFINLRKSLFTLSAEESVLVSQGKSLLSWVKSNCFCPTCGGKLVLRGAGRAHKECGSCKSVQYPTISPVGIVLVTDIAHTNALLVRQPVHPPGMYTCIAGFVEVGESVEENVKREVAEEVGLEVVDIKYFGSQHWAFPASRLMIGCLATVSEHQFSLDRSELEDAAWFTPQEVRGALNRVSDSRESVFAESKELWVPPRGAIAHTLLKHWIATHHSDKL</sequence>
<evidence type="ECO:0000256" key="4">
    <source>
        <dbReference type="ARBA" id="ARBA00022801"/>
    </source>
</evidence>
<dbReference type="InterPro" id="IPR000086">
    <property type="entry name" value="NUDIX_hydrolase_dom"/>
</dbReference>
<gene>
    <name evidence="8" type="ORF">TSIB3V08_LOCUS10352</name>
</gene>
<evidence type="ECO:0000256" key="1">
    <source>
        <dbReference type="ARBA" id="ARBA00001946"/>
    </source>
</evidence>
<dbReference type="SUPFAM" id="SSF55811">
    <property type="entry name" value="Nudix"/>
    <property type="match status" value="1"/>
</dbReference>
<dbReference type="Gene3D" id="3.90.79.10">
    <property type="entry name" value="Nucleoside Triphosphate Pyrophosphohydrolase"/>
    <property type="match status" value="1"/>
</dbReference>
<dbReference type="InterPro" id="IPR049734">
    <property type="entry name" value="NudC-like_C"/>
</dbReference>
<dbReference type="Gene3D" id="3.90.79.20">
    <property type="match status" value="1"/>
</dbReference>
<dbReference type="EC" id="3.6.1.22" evidence="2"/>
<dbReference type="PROSITE" id="PS51462">
    <property type="entry name" value="NUDIX"/>
    <property type="match status" value="1"/>
</dbReference>
<dbReference type="AlphaFoldDB" id="A0A7R9B526"/>
<proteinExistence type="predicted"/>
<feature type="domain" description="Nudix hydrolase" evidence="7">
    <location>
        <begin position="195"/>
        <end position="325"/>
    </location>
</feature>
<dbReference type="GO" id="GO:0016787">
    <property type="term" value="F:hydrolase activity"/>
    <property type="evidence" value="ECO:0007669"/>
    <property type="project" value="UniProtKB-KW"/>
</dbReference>
<protein>
    <recommendedName>
        <fullName evidence="2">NAD(+) diphosphatase</fullName>
        <ecNumber evidence="2">3.6.1.22</ecNumber>
    </recommendedName>
</protein>
<keyword evidence="4" id="KW-0378">Hydrolase</keyword>
<dbReference type="GO" id="GO:0046872">
    <property type="term" value="F:metal ion binding"/>
    <property type="evidence" value="ECO:0007669"/>
    <property type="project" value="UniProtKB-KW"/>
</dbReference>
<organism evidence="8">
    <name type="scientific">Timema shepardi</name>
    <name type="common">Walking stick</name>
    <dbReference type="NCBI Taxonomy" id="629360"/>
    <lineage>
        <taxon>Eukaryota</taxon>
        <taxon>Metazoa</taxon>
        <taxon>Ecdysozoa</taxon>
        <taxon>Arthropoda</taxon>
        <taxon>Hexapoda</taxon>
        <taxon>Insecta</taxon>
        <taxon>Pterygota</taxon>
        <taxon>Neoptera</taxon>
        <taxon>Polyneoptera</taxon>
        <taxon>Phasmatodea</taxon>
        <taxon>Timematodea</taxon>
        <taxon>Timematoidea</taxon>
        <taxon>Timematidae</taxon>
        <taxon>Timema</taxon>
    </lineage>
</organism>
<comment type="cofactor">
    <cofactor evidence="1">
        <name>Mg(2+)</name>
        <dbReference type="ChEBI" id="CHEBI:18420"/>
    </cofactor>
</comment>
<evidence type="ECO:0000256" key="6">
    <source>
        <dbReference type="ARBA" id="ARBA00023027"/>
    </source>
</evidence>
<keyword evidence="5" id="KW-0460">Magnesium</keyword>
<accession>A0A7R9B526</accession>
<reference evidence="8" key="1">
    <citation type="submission" date="2020-11" db="EMBL/GenBank/DDBJ databases">
        <authorList>
            <person name="Tran Van P."/>
        </authorList>
    </citation>
    <scope>NUCLEOTIDE SEQUENCE</scope>
</reference>
<dbReference type="EMBL" id="OC006817">
    <property type="protein sequence ID" value="CAD7266333.1"/>
    <property type="molecule type" value="Genomic_DNA"/>
</dbReference>
<keyword evidence="3" id="KW-0479">Metal-binding</keyword>
<evidence type="ECO:0000256" key="3">
    <source>
        <dbReference type="ARBA" id="ARBA00022723"/>
    </source>
</evidence>